<dbReference type="AlphaFoldDB" id="A0AB39KV11"/>
<gene>
    <name evidence="1" type="ORF">ABOZ73_02385</name>
</gene>
<sequence>MTEIHYGVVRVAGRWRLIGQGLNLDSYDSRKAATRAALRLTSFASGLGVPVDLHVQDENGGLRRKRISLGGRA</sequence>
<evidence type="ECO:0008006" key="2">
    <source>
        <dbReference type="Google" id="ProtNLM"/>
    </source>
</evidence>
<dbReference type="RefSeq" id="WP_369060402.1">
    <property type="nucleotide sequence ID" value="NZ_CP158375.1"/>
</dbReference>
<name>A0AB39KV11_9CAUL</name>
<proteinExistence type="predicted"/>
<reference evidence="1" key="1">
    <citation type="submission" date="2024-06" db="EMBL/GenBank/DDBJ databases">
        <title>Caulobacter inopinatus, sp. nov.</title>
        <authorList>
            <person name="Donachie S.P."/>
        </authorList>
    </citation>
    <scope>NUCLEOTIDE SEQUENCE</scope>
    <source>
        <strain evidence="1">73W</strain>
    </source>
</reference>
<accession>A0AB39KV11</accession>
<dbReference type="EMBL" id="CP158375">
    <property type="protein sequence ID" value="XDO97286.1"/>
    <property type="molecule type" value="Genomic_DNA"/>
</dbReference>
<protein>
    <recommendedName>
        <fullName evidence="2">DUF2188 domain-containing protein</fullName>
    </recommendedName>
</protein>
<evidence type="ECO:0000313" key="1">
    <source>
        <dbReference type="EMBL" id="XDO97286.1"/>
    </source>
</evidence>
<organism evidence="1">
    <name type="scientific">Caulobacter sp. 73W</name>
    <dbReference type="NCBI Taxonomy" id="3161137"/>
    <lineage>
        <taxon>Bacteria</taxon>
        <taxon>Pseudomonadati</taxon>
        <taxon>Pseudomonadota</taxon>
        <taxon>Alphaproteobacteria</taxon>
        <taxon>Caulobacterales</taxon>
        <taxon>Caulobacteraceae</taxon>
        <taxon>Caulobacter</taxon>
    </lineage>
</organism>